<comment type="caution">
    <text evidence="2">The sequence shown here is derived from an EMBL/GenBank/DDBJ whole genome shotgun (WGS) entry which is preliminary data.</text>
</comment>
<dbReference type="PANTHER" id="PTHR47495">
    <property type="entry name" value="ALDEHYDE DEHYDROGENASE"/>
    <property type="match status" value="1"/>
</dbReference>
<evidence type="ECO:0000313" key="3">
    <source>
        <dbReference type="Proteomes" id="UP000586093"/>
    </source>
</evidence>
<dbReference type="InterPro" id="IPR006311">
    <property type="entry name" value="TAT_signal"/>
</dbReference>
<dbReference type="Pfam" id="PF20256">
    <property type="entry name" value="MoCoBD_2"/>
    <property type="match status" value="2"/>
</dbReference>
<dbReference type="InterPro" id="IPR012368">
    <property type="entry name" value="OxRdtase_Mopterin-bd_su_IorB"/>
</dbReference>
<dbReference type="Gene3D" id="3.90.1170.50">
    <property type="entry name" value="Aldehyde oxidase/xanthine dehydrogenase, a/b hammerhead"/>
    <property type="match status" value="1"/>
</dbReference>
<dbReference type="InterPro" id="IPR052516">
    <property type="entry name" value="N-heterocyclic_Hydroxylase"/>
</dbReference>
<name>A0A839HGP4_9BURK</name>
<dbReference type="Proteomes" id="UP000586093">
    <property type="component" value="Unassembled WGS sequence"/>
</dbReference>
<feature type="domain" description="Aldehyde oxidase/xanthine dehydrogenase a/b hammerhead" evidence="1">
    <location>
        <begin position="228"/>
        <end position="311"/>
    </location>
</feature>
<organism evidence="2 3">
    <name type="scientific">Aquariibacter albus</name>
    <dbReference type="NCBI Taxonomy" id="2759899"/>
    <lineage>
        <taxon>Bacteria</taxon>
        <taxon>Pseudomonadati</taxon>
        <taxon>Pseudomonadota</taxon>
        <taxon>Betaproteobacteria</taxon>
        <taxon>Burkholderiales</taxon>
        <taxon>Sphaerotilaceae</taxon>
        <taxon>Aquariibacter</taxon>
    </lineage>
</organism>
<dbReference type="PIRSF" id="PIRSF036389">
    <property type="entry name" value="IOR_B"/>
    <property type="match status" value="1"/>
</dbReference>
<keyword evidence="3" id="KW-1185">Reference proteome</keyword>
<protein>
    <submittedName>
        <fullName evidence="2">Xanthine dehydrogenase family protein molybdopterin-binding subunit</fullName>
    </submittedName>
</protein>
<dbReference type="RefSeq" id="WP_182661867.1">
    <property type="nucleotide sequence ID" value="NZ_JACIVI010000001.1"/>
</dbReference>
<evidence type="ECO:0000313" key="2">
    <source>
        <dbReference type="EMBL" id="MBB1161245.1"/>
    </source>
</evidence>
<dbReference type="InterPro" id="IPR000674">
    <property type="entry name" value="Ald_Oxase/Xan_DH_a/b"/>
</dbReference>
<dbReference type="Gene3D" id="3.30.365.10">
    <property type="entry name" value="Aldehyde oxidase/xanthine dehydrogenase, molybdopterin binding domain"/>
    <property type="match status" value="4"/>
</dbReference>
<dbReference type="SUPFAM" id="SSF56003">
    <property type="entry name" value="Molybdenum cofactor-binding domain"/>
    <property type="match status" value="2"/>
</dbReference>
<accession>A0A839HGP4</accession>
<dbReference type="InterPro" id="IPR008274">
    <property type="entry name" value="AldOxase/xan_DH_MoCoBD1"/>
</dbReference>
<dbReference type="PANTHER" id="PTHR47495:SF2">
    <property type="entry name" value="ALDEHYDE DEHYDROGENASE"/>
    <property type="match status" value="1"/>
</dbReference>
<dbReference type="InterPro" id="IPR037165">
    <property type="entry name" value="AldOxase/xan_DH_Mopterin-bd_sf"/>
</dbReference>
<dbReference type="Pfam" id="PF02738">
    <property type="entry name" value="MoCoBD_1"/>
    <property type="match status" value="1"/>
</dbReference>
<sequence>MAAFDRLGATSAAPAASAAPSESGLSRRAWLQLSVAAGGGLLIGFGAPPQAEAAEPAAAAPKPLPQPGAFVQIRPDNTVEIRVNRLDFGQGALTALPMLLAEEMDLNWSQVRASLAPAGEAYKDPNFGIQMTGGSTAIAHSWPHYRQIGATARAVLVQAAAAQWGVPVSACRTEAGQVIAGARRASYASLAEAAARQPLPAEVTLKKAADFRLIGRPKGRLDAALTTRGEKVYGMDLRLPEQKTALLQRAPSFGGQVASLDATAALAIPGVLAVFETPTDRGGSGVAIVATGYWAAKQARDALKVSWKDGPAAGLSTAGLFARFEEEARAPKLTARAHDVSAARGAARTIQASFRFPYLAHTPMEPLNATFDLSELARGKATVWAGSQFQTVDQGAIAQTLGLKPENVTLNTMPAGGGFGRRAVPSSDYLREAAALAKAWLAQPGAKPGPVKVMWSREDDVQGGYYRPMHLHRVDIALDAQGRPLAWDHVIVGQSLVKGTPFEPVLVKDGIDHTMTEGVVENLYGLPMRLRVSHPELPIPVLWWRSVGHTHTAYVMETLADELAQAAGQDPVAWRLARWKAAPEPARLARHVEALQLAVKQSGYGQRKLPAGQAWGVAVHESFGSVVAYVVEVSLVEGRPRLHRVTAGVHANTVVNPLAARAQIEGGLVYGLAMIQPGVAITLKDGRVEQSQFSDYPPPRLSDVPPIDVHFVPSDAPPTGLGEPGTPPIAPAVANAVAALSGKRLRELPFARLA</sequence>
<reference evidence="2 3" key="1">
    <citation type="submission" date="2020-08" db="EMBL/GenBank/DDBJ databases">
        <title>Aquariorum lacteus gen. nov., sp. nov., a new member of the family Comamonadaceae, isolated from freshwater aquarium.</title>
        <authorList>
            <person name="Chun S.-J."/>
        </authorList>
    </citation>
    <scope>NUCLEOTIDE SEQUENCE [LARGE SCALE GENOMIC DNA]</scope>
    <source>
        <strain evidence="2 3">SJAQ100</strain>
    </source>
</reference>
<dbReference type="PROSITE" id="PS51318">
    <property type="entry name" value="TAT"/>
    <property type="match status" value="1"/>
</dbReference>
<dbReference type="SMART" id="SM01008">
    <property type="entry name" value="Ald_Xan_dh_C"/>
    <property type="match status" value="1"/>
</dbReference>
<gene>
    <name evidence="2" type="ORF">H4F90_04535</name>
</gene>
<dbReference type="InterPro" id="IPR046867">
    <property type="entry name" value="AldOxase/xan_DH_MoCoBD2"/>
</dbReference>
<dbReference type="EMBL" id="JACIVI010000001">
    <property type="protein sequence ID" value="MBB1161245.1"/>
    <property type="molecule type" value="Genomic_DNA"/>
</dbReference>
<dbReference type="GO" id="GO:0016491">
    <property type="term" value="F:oxidoreductase activity"/>
    <property type="evidence" value="ECO:0007669"/>
    <property type="project" value="InterPro"/>
</dbReference>
<dbReference type="AlphaFoldDB" id="A0A839HGP4"/>
<evidence type="ECO:0000259" key="1">
    <source>
        <dbReference type="SMART" id="SM01008"/>
    </source>
</evidence>
<proteinExistence type="predicted"/>